<evidence type="ECO:0000256" key="2">
    <source>
        <dbReference type="SAM" id="SignalP"/>
    </source>
</evidence>
<evidence type="ECO:0000256" key="1">
    <source>
        <dbReference type="SAM" id="MobiDB-lite"/>
    </source>
</evidence>
<reference evidence="4" key="1">
    <citation type="submission" date="2010-07" db="EMBL/GenBank/DDBJ databases">
        <title>Genome sequence of Mycoplasma leachii PG50 MU clone A8.</title>
        <authorList>
            <person name="Wise K."/>
            <person name="Calcutt M.J."/>
            <person name="Foecking M.F."/>
            <person name="Madupu R."/>
            <person name="DeBoy R.T."/>
            <person name="Roske K."/>
            <person name="Martin T.R."/>
            <person name="Hvinden M.L."/>
            <person name="Durkin A.S."/>
            <person name="Glass J."/>
            <person name="Methe B.A."/>
        </authorList>
    </citation>
    <scope>NUCLEOTIDE SEQUENCE [LARGE SCALE GENOMIC DNA]</scope>
    <source>
        <strain evidence="4">DSM 21131 / NCTC 10133 / N29 / PG50</strain>
    </source>
</reference>
<name>E4PT84_MYCLG</name>
<reference evidence="3 4" key="2">
    <citation type="journal article" date="2012" name="J. Bacteriol.">
        <title>Complete Genome Sequences of Mycoplasma leachii Strain PG50T and the Pathogenic Mycoplasma mycoides subsp. mycoides Small Colony Biotype Strain Gladysdale.</title>
        <authorList>
            <person name="Wise K.S."/>
            <person name="Calcutt M.J."/>
            <person name="Foecking M.F."/>
            <person name="Madupu R."/>
            <person name="Deboy R.T."/>
            <person name="Roske K."/>
            <person name="Hvinden M.L."/>
            <person name="Martin T.R."/>
            <person name="Durkin A.S."/>
            <person name="Glass J.I."/>
            <person name="Methe B.A."/>
        </authorList>
    </citation>
    <scope>NUCLEOTIDE SEQUENCE [LARGE SCALE GENOMIC DNA]</scope>
    <source>
        <strain evidence="4">DSM 21131 / NCTC 10133 / N29 / PG50</strain>
    </source>
</reference>
<accession>E4PT84</accession>
<dbReference type="OrthoDB" id="395395at2"/>
<feature type="compositionally biased region" description="Basic and acidic residues" evidence="1">
    <location>
        <begin position="33"/>
        <end position="68"/>
    </location>
</feature>
<proteinExistence type="predicted"/>
<dbReference type="Proteomes" id="UP000008712">
    <property type="component" value="Chromosome"/>
</dbReference>
<dbReference type="eggNOG" id="COG3291">
    <property type="taxonomic scope" value="Bacteria"/>
</dbReference>
<dbReference type="EMBL" id="CP002108">
    <property type="protein sequence ID" value="ADR24209.1"/>
    <property type="molecule type" value="Genomic_DNA"/>
</dbReference>
<feature type="signal peptide" evidence="2">
    <location>
        <begin position="1"/>
        <end position="23"/>
    </location>
</feature>
<evidence type="ECO:0000313" key="4">
    <source>
        <dbReference type="Proteomes" id="UP000008712"/>
    </source>
</evidence>
<dbReference type="HOGENOM" id="CLU_094550_0_0_14"/>
<feature type="chain" id="PRO_5003186182" evidence="2">
    <location>
        <begin position="24"/>
        <end position="257"/>
    </location>
</feature>
<evidence type="ECO:0000313" key="3">
    <source>
        <dbReference type="EMBL" id="ADR24209.1"/>
    </source>
</evidence>
<keyword evidence="3" id="KW-0449">Lipoprotein</keyword>
<protein>
    <submittedName>
        <fullName evidence="3">Putative lipoprotein</fullName>
    </submittedName>
</protein>
<dbReference type="NCBIfam" id="NF038029">
    <property type="entry name" value="LP_plasma"/>
    <property type="match status" value="1"/>
</dbReference>
<keyword evidence="2" id="KW-0732">Signal</keyword>
<feature type="region of interest" description="Disordered" evidence="1">
    <location>
        <begin position="29"/>
        <end position="68"/>
    </location>
</feature>
<dbReference type="AlphaFoldDB" id="E4PT84"/>
<organism evidence="3 4">
    <name type="scientific">Mycoplasma leachii (strain DSM 21131 / NCTC 10133 / N29 / PG50)</name>
    <dbReference type="NCBI Taxonomy" id="880447"/>
    <lineage>
        <taxon>Bacteria</taxon>
        <taxon>Bacillati</taxon>
        <taxon>Mycoplasmatota</taxon>
        <taxon>Mollicutes</taxon>
        <taxon>Mycoplasmataceae</taxon>
        <taxon>Mycoplasma</taxon>
    </lineage>
</organism>
<keyword evidence="4" id="KW-1185">Reference proteome</keyword>
<dbReference type="PROSITE" id="PS51257">
    <property type="entry name" value="PROKAR_LIPOPROTEIN"/>
    <property type="match status" value="1"/>
</dbReference>
<dbReference type="KEGG" id="mlc:MSB_A0112"/>
<gene>
    <name evidence="3" type="ordered locus">MSB_A0112</name>
</gene>
<dbReference type="InterPro" id="IPR054816">
    <property type="entry name" value="Lipoprotein_mollicutes-type_CS"/>
</dbReference>
<dbReference type="RefSeq" id="WP_013447430.1">
    <property type="nucleotide sequence ID" value="NC_014751.1"/>
</dbReference>
<sequence>MKKLLTILGSVGLVATTSAAVIACGDKTLQKTPDTKPTEETKKEDKKDKNNEENQKNESKPINTENDKKNSEVIKAIVKKQEDAFATFHTRKDFLDQIKVFAKEKGIENLELANKNENKTFKEGENIPENNVKLRLGTHEFEVQLGKVLMDRVATKYYIENDKGNIITDQDDQFSNLNNKVVITQIGYSSKPRDEYSNNGEKVIEIHKMPGNTIEVPEHLPLKIKSLKNAFRGFKLEKVLNLDKWDVSNVELMDEMF</sequence>